<gene>
    <name evidence="1" type="ORF">Tco_0821379</name>
</gene>
<keyword evidence="2" id="KW-1185">Reference proteome</keyword>
<accession>A0ABQ5AC34</accession>
<proteinExistence type="predicted"/>
<organism evidence="1 2">
    <name type="scientific">Tanacetum coccineum</name>
    <dbReference type="NCBI Taxonomy" id="301880"/>
    <lineage>
        <taxon>Eukaryota</taxon>
        <taxon>Viridiplantae</taxon>
        <taxon>Streptophyta</taxon>
        <taxon>Embryophyta</taxon>
        <taxon>Tracheophyta</taxon>
        <taxon>Spermatophyta</taxon>
        <taxon>Magnoliopsida</taxon>
        <taxon>eudicotyledons</taxon>
        <taxon>Gunneridae</taxon>
        <taxon>Pentapetalae</taxon>
        <taxon>asterids</taxon>
        <taxon>campanulids</taxon>
        <taxon>Asterales</taxon>
        <taxon>Asteraceae</taxon>
        <taxon>Asteroideae</taxon>
        <taxon>Anthemideae</taxon>
        <taxon>Anthemidinae</taxon>
        <taxon>Tanacetum</taxon>
    </lineage>
</organism>
<evidence type="ECO:0000313" key="2">
    <source>
        <dbReference type="Proteomes" id="UP001151760"/>
    </source>
</evidence>
<dbReference type="EMBL" id="BQNB010012177">
    <property type="protein sequence ID" value="GJT00210.1"/>
    <property type="molecule type" value="Genomic_DNA"/>
</dbReference>
<evidence type="ECO:0000313" key="1">
    <source>
        <dbReference type="EMBL" id="GJT00210.1"/>
    </source>
</evidence>
<protein>
    <submittedName>
        <fullName evidence="1">Uncharacterized protein</fullName>
    </submittedName>
</protein>
<comment type="caution">
    <text evidence="1">The sequence shown here is derived from an EMBL/GenBank/DDBJ whole genome shotgun (WGS) entry which is preliminary data.</text>
</comment>
<sequence>MTAFWVVNNQFQKFIDSKFTLDYDSQMTDMYFVEYPRIKVQHFRDTLLQHLGNVKKSIAERTRHQRQYDKRVNKRTDETQRELDCIDDEANAESQVNTEIVISLYRTTAYKQPEIIVEDRVGPVSETCQLKSYA</sequence>
<dbReference type="Proteomes" id="UP001151760">
    <property type="component" value="Unassembled WGS sequence"/>
</dbReference>
<name>A0ABQ5AC34_9ASTR</name>
<reference evidence="1" key="1">
    <citation type="journal article" date="2022" name="Int. J. Mol. Sci.">
        <title>Draft Genome of Tanacetum Coccineum: Genomic Comparison of Closely Related Tanacetum-Family Plants.</title>
        <authorList>
            <person name="Yamashiro T."/>
            <person name="Shiraishi A."/>
            <person name="Nakayama K."/>
            <person name="Satake H."/>
        </authorList>
    </citation>
    <scope>NUCLEOTIDE SEQUENCE</scope>
</reference>
<reference evidence="1" key="2">
    <citation type="submission" date="2022-01" db="EMBL/GenBank/DDBJ databases">
        <authorList>
            <person name="Yamashiro T."/>
            <person name="Shiraishi A."/>
            <person name="Satake H."/>
            <person name="Nakayama K."/>
        </authorList>
    </citation>
    <scope>NUCLEOTIDE SEQUENCE</scope>
</reference>